<comment type="similarity">
    <text evidence="1 8 11">Belongs to the DnaA family.</text>
</comment>
<evidence type="ECO:0000256" key="6">
    <source>
        <dbReference type="ARBA" id="ARBA00023121"/>
    </source>
</evidence>
<evidence type="ECO:0000256" key="7">
    <source>
        <dbReference type="ARBA" id="ARBA00023125"/>
    </source>
</evidence>
<dbReference type="GO" id="GO:0005737">
    <property type="term" value="C:cytoplasm"/>
    <property type="evidence" value="ECO:0007669"/>
    <property type="project" value="UniProtKB-SubCell"/>
</dbReference>
<feature type="binding site" evidence="8">
    <location>
        <position position="156"/>
    </location>
    <ligand>
        <name>ATP</name>
        <dbReference type="ChEBI" id="CHEBI:30616"/>
    </ligand>
</feature>
<sequence>MKKRYNEVTYNAWFRNTHPASFDENTKQMTISVETAVSKGYWEKNLSSDLIQEAYGYADLEISPIFYVENQQPEPEITNYKSQPVQQQSSNNTRSSSTDLQHTRLASDLRLNNKYTFDTFVQGEGNKLAAGAAMAIADNPGDFYNPLFIFGGVGLGKTHLMQAIAHQMLREDPNCRVVYIQSETFVNDLINSIKNNTQEAFRRKYRNADLFLVDDIQFFANKQGIQEEFFHTFETLYSNQKQIVMTSDRLPNEIKSLSERLSNRFAWGLQVEITPPDFETRIAILKKKADAEKIKINDATISYIAKQVDTNIRNLEGALVRVQAHATIKRQDINPQLAQEALQNLNLVQQFSSVTIPKIQEVVANYYQISTSDLKGKKRVKTIVLPRQIAMYLSRNMTDKSLPKIGQEFGGKDHTTVMHAQERIAELIKIDSDIKNQINDITQKLTHN</sequence>
<evidence type="ECO:0000256" key="1">
    <source>
        <dbReference type="ARBA" id="ARBA00006583"/>
    </source>
</evidence>
<dbReference type="FunFam" id="3.40.50.300:FF:000668">
    <property type="entry name" value="Chromosomal replication initiator protein DnaA"/>
    <property type="match status" value="1"/>
</dbReference>
<keyword evidence="2 8" id="KW-0963">Cytoplasm</keyword>
<dbReference type="GO" id="GO:0003688">
    <property type="term" value="F:DNA replication origin binding"/>
    <property type="evidence" value="ECO:0007669"/>
    <property type="project" value="UniProtKB-UniRule"/>
</dbReference>
<dbReference type="STRING" id="1423744.FC86_GL001233"/>
<dbReference type="GO" id="GO:0006270">
    <property type="term" value="P:DNA replication initiation"/>
    <property type="evidence" value="ECO:0007669"/>
    <property type="project" value="UniProtKB-UniRule"/>
</dbReference>
<evidence type="ECO:0000256" key="11">
    <source>
        <dbReference type="RuleBase" id="RU004227"/>
    </source>
</evidence>
<organism evidence="15 16">
    <name type="scientific">Holzapfeliella floricola DSM 23037 = JCM 16512</name>
    <dbReference type="NCBI Taxonomy" id="1423744"/>
    <lineage>
        <taxon>Bacteria</taxon>
        <taxon>Bacillati</taxon>
        <taxon>Bacillota</taxon>
        <taxon>Bacilli</taxon>
        <taxon>Lactobacillales</taxon>
        <taxon>Lactobacillaceae</taxon>
        <taxon>Holzapfeliella</taxon>
    </lineage>
</organism>
<keyword evidence="7 8" id="KW-0238">DNA-binding</keyword>
<comment type="domain">
    <text evidence="8">Domain I is involved in oligomerization and binding regulators, domain II is flexibile and of varying length in different bacteria, domain III forms the AAA+ region, while domain IV binds dsDNA.</text>
</comment>
<comment type="subcellular location">
    <subcellularLocation>
        <location evidence="8">Cytoplasm</location>
    </subcellularLocation>
</comment>
<reference evidence="15 16" key="1">
    <citation type="journal article" date="2015" name="Genome Announc.">
        <title>Expanding the biotechnology potential of lactobacilli through comparative genomics of 213 strains and associated genera.</title>
        <authorList>
            <person name="Sun Z."/>
            <person name="Harris H.M."/>
            <person name="McCann A."/>
            <person name="Guo C."/>
            <person name="Argimon S."/>
            <person name="Zhang W."/>
            <person name="Yang X."/>
            <person name="Jeffery I.B."/>
            <person name="Cooney J.C."/>
            <person name="Kagawa T.F."/>
            <person name="Liu W."/>
            <person name="Song Y."/>
            <person name="Salvetti E."/>
            <person name="Wrobel A."/>
            <person name="Rasinkangas P."/>
            <person name="Parkhill J."/>
            <person name="Rea M.C."/>
            <person name="O'Sullivan O."/>
            <person name="Ritari J."/>
            <person name="Douillard F.P."/>
            <person name="Paul Ross R."/>
            <person name="Yang R."/>
            <person name="Briner A.E."/>
            <person name="Felis G.E."/>
            <person name="de Vos W.M."/>
            <person name="Barrangou R."/>
            <person name="Klaenhammer T.R."/>
            <person name="Caufield P.W."/>
            <person name="Cui Y."/>
            <person name="Zhang H."/>
            <person name="O'Toole P.W."/>
        </authorList>
    </citation>
    <scope>NUCLEOTIDE SEQUENCE [LARGE SCALE GENOMIC DNA]</scope>
    <source>
        <strain evidence="15 16">DSM 23037</strain>
    </source>
</reference>
<dbReference type="SMART" id="SM00382">
    <property type="entry name" value="AAA"/>
    <property type="match status" value="1"/>
</dbReference>
<dbReference type="PANTHER" id="PTHR30050:SF2">
    <property type="entry name" value="CHROMOSOMAL REPLICATION INITIATOR PROTEIN DNAA"/>
    <property type="match status" value="1"/>
</dbReference>
<dbReference type="CDD" id="cd06571">
    <property type="entry name" value="Bac_DnaA_C"/>
    <property type="match status" value="1"/>
</dbReference>
<evidence type="ECO:0000256" key="2">
    <source>
        <dbReference type="ARBA" id="ARBA00022490"/>
    </source>
</evidence>
<evidence type="ECO:0000256" key="12">
    <source>
        <dbReference type="SAM" id="MobiDB-lite"/>
    </source>
</evidence>
<keyword evidence="5 8" id="KW-0067">ATP-binding</keyword>
<dbReference type="GO" id="GO:0005886">
    <property type="term" value="C:plasma membrane"/>
    <property type="evidence" value="ECO:0007669"/>
    <property type="project" value="TreeGrafter"/>
</dbReference>
<dbReference type="InterPro" id="IPR027417">
    <property type="entry name" value="P-loop_NTPase"/>
</dbReference>
<evidence type="ECO:0000256" key="8">
    <source>
        <dbReference type="HAMAP-Rule" id="MF_00377"/>
    </source>
</evidence>
<dbReference type="Pfam" id="PF08299">
    <property type="entry name" value="Bac_DnaA_C"/>
    <property type="match status" value="1"/>
</dbReference>
<dbReference type="SUPFAM" id="SSF48295">
    <property type="entry name" value="TrpR-like"/>
    <property type="match status" value="1"/>
</dbReference>
<keyword evidence="16" id="KW-1185">Reference proteome</keyword>
<dbReference type="NCBIfam" id="TIGR00362">
    <property type="entry name" value="DnaA"/>
    <property type="match status" value="1"/>
</dbReference>
<dbReference type="PROSITE" id="PS01008">
    <property type="entry name" value="DNAA"/>
    <property type="match status" value="1"/>
</dbReference>
<evidence type="ECO:0000256" key="9">
    <source>
        <dbReference type="NCBIfam" id="TIGR00362"/>
    </source>
</evidence>
<dbReference type="Proteomes" id="UP000051378">
    <property type="component" value="Unassembled WGS sequence"/>
</dbReference>
<dbReference type="AlphaFoldDB" id="A0A0R2DWC6"/>
<dbReference type="Gene3D" id="3.30.300.180">
    <property type="match status" value="1"/>
</dbReference>
<dbReference type="PRINTS" id="PR00051">
    <property type="entry name" value="DNAA"/>
</dbReference>
<evidence type="ECO:0000259" key="14">
    <source>
        <dbReference type="SMART" id="SM00760"/>
    </source>
</evidence>
<keyword evidence="3 8" id="KW-0235">DNA replication</keyword>
<comment type="caution">
    <text evidence="15">The sequence shown here is derived from an EMBL/GenBank/DDBJ whole genome shotgun (WGS) entry which is preliminary data.</text>
</comment>
<comment type="subunit">
    <text evidence="8">Oligomerizes as a right-handed, spiral filament on DNA at oriC.</text>
</comment>
<dbReference type="Gene3D" id="1.10.1750.10">
    <property type="match status" value="1"/>
</dbReference>
<dbReference type="PANTHER" id="PTHR30050">
    <property type="entry name" value="CHROMOSOMAL REPLICATION INITIATOR PROTEIN DNAA"/>
    <property type="match status" value="1"/>
</dbReference>
<evidence type="ECO:0000256" key="5">
    <source>
        <dbReference type="ARBA" id="ARBA00022840"/>
    </source>
</evidence>
<dbReference type="InterPro" id="IPR013159">
    <property type="entry name" value="DnaA_C"/>
</dbReference>
<feature type="region of interest" description="Disordered" evidence="12">
    <location>
        <begin position="80"/>
        <end position="101"/>
    </location>
</feature>
<dbReference type="InterPro" id="IPR013317">
    <property type="entry name" value="DnaA_dom"/>
</dbReference>
<evidence type="ECO:0000256" key="3">
    <source>
        <dbReference type="ARBA" id="ARBA00022705"/>
    </source>
</evidence>
<dbReference type="SMART" id="SM00760">
    <property type="entry name" value="Bac_DnaA_C"/>
    <property type="match status" value="1"/>
</dbReference>
<evidence type="ECO:0000256" key="10">
    <source>
        <dbReference type="RuleBase" id="RU000577"/>
    </source>
</evidence>
<dbReference type="GO" id="GO:0008289">
    <property type="term" value="F:lipid binding"/>
    <property type="evidence" value="ECO:0007669"/>
    <property type="project" value="UniProtKB-KW"/>
</dbReference>
<name>A0A0R2DWC6_9LACO</name>
<dbReference type="EMBL" id="AYZL01000006">
    <property type="protein sequence ID" value="KRN04874.1"/>
    <property type="molecule type" value="Genomic_DNA"/>
</dbReference>
<feature type="region of interest" description="Domain IV, binds dsDNA" evidence="8">
    <location>
        <begin position="327"/>
        <end position="448"/>
    </location>
</feature>
<dbReference type="GO" id="GO:0006275">
    <property type="term" value="P:regulation of DNA replication"/>
    <property type="evidence" value="ECO:0007669"/>
    <property type="project" value="UniProtKB-UniRule"/>
</dbReference>
<dbReference type="InterPro" id="IPR020591">
    <property type="entry name" value="Chromosome_initiator_DnaA-like"/>
</dbReference>
<dbReference type="Pfam" id="PF00308">
    <property type="entry name" value="Bac_DnaA"/>
    <property type="match status" value="1"/>
</dbReference>
<evidence type="ECO:0000313" key="15">
    <source>
        <dbReference type="EMBL" id="KRN04874.1"/>
    </source>
</evidence>
<dbReference type="Gene3D" id="1.10.8.60">
    <property type="match status" value="1"/>
</dbReference>
<keyword evidence="6 8" id="KW-0446">Lipid-binding</keyword>
<gene>
    <name evidence="8" type="primary">dnaA</name>
    <name evidence="15" type="ORF">FC86_GL001233</name>
</gene>
<comment type="caution">
    <text evidence="8">Lacks conserved residue(s) required for the propagation of feature annotation.</text>
</comment>
<feature type="binding site" evidence="8">
    <location>
        <position position="154"/>
    </location>
    <ligand>
        <name>ATP</name>
        <dbReference type="ChEBI" id="CHEBI:30616"/>
    </ligand>
</feature>
<feature type="binding site" evidence="8">
    <location>
        <position position="157"/>
    </location>
    <ligand>
        <name>ATP</name>
        <dbReference type="ChEBI" id="CHEBI:30616"/>
    </ligand>
</feature>
<dbReference type="InterPro" id="IPR003593">
    <property type="entry name" value="AAA+_ATPase"/>
</dbReference>
<dbReference type="InterPro" id="IPR010921">
    <property type="entry name" value="Trp_repressor/repl_initiator"/>
</dbReference>
<feature type="region of interest" description="Domain III, AAA+ region" evidence="8">
    <location>
        <begin position="110"/>
        <end position="326"/>
    </location>
</feature>
<evidence type="ECO:0000256" key="4">
    <source>
        <dbReference type="ARBA" id="ARBA00022741"/>
    </source>
</evidence>
<keyword evidence="4 8" id="KW-0547">Nucleotide-binding</keyword>
<dbReference type="SUPFAM" id="SSF52540">
    <property type="entry name" value="P-loop containing nucleoside triphosphate hydrolases"/>
    <property type="match status" value="1"/>
</dbReference>
<dbReference type="GO" id="GO:0005524">
    <property type="term" value="F:ATP binding"/>
    <property type="evidence" value="ECO:0007669"/>
    <property type="project" value="UniProtKB-UniRule"/>
</dbReference>
<proteinExistence type="inferred from homology"/>
<dbReference type="InterPro" id="IPR038454">
    <property type="entry name" value="DnaA_N_sf"/>
</dbReference>
<evidence type="ECO:0000259" key="13">
    <source>
        <dbReference type="SMART" id="SM00382"/>
    </source>
</evidence>
<accession>A0A0R2DWC6</accession>
<dbReference type="CDD" id="cd00009">
    <property type="entry name" value="AAA"/>
    <property type="match status" value="1"/>
</dbReference>
<feature type="domain" description="Chromosomal replication initiator DnaA C-terminal" evidence="14">
    <location>
        <begin position="355"/>
        <end position="424"/>
    </location>
</feature>
<dbReference type="InterPro" id="IPR001957">
    <property type="entry name" value="Chromosome_initiator_DnaA"/>
</dbReference>
<feature type="compositionally biased region" description="Low complexity" evidence="12">
    <location>
        <begin position="86"/>
        <end position="98"/>
    </location>
</feature>
<dbReference type="InterPro" id="IPR018312">
    <property type="entry name" value="Chromosome_initiator_DnaA_CS"/>
</dbReference>
<dbReference type="PATRIC" id="fig|1423744.4.peg.1264"/>
<feature type="domain" description="AAA+ ATPase" evidence="13">
    <location>
        <begin position="143"/>
        <end position="272"/>
    </location>
</feature>
<protein>
    <recommendedName>
        <fullName evidence="8 9">Chromosomal replication initiator protein DnaA</fullName>
    </recommendedName>
</protein>
<dbReference type="Gene3D" id="3.40.50.300">
    <property type="entry name" value="P-loop containing nucleotide triphosphate hydrolases"/>
    <property type="match status" value="1"/>
</dbReference>
<evidence type="ECO:0000313" key="16">
    <source>
        <dbReference type="Proteomes" id="UP000051378"/>
    </source>
</evidence>
<comment type="function">
    <text evidence="8 10">Plays an essential role in the initiation and regulation of chromosomal replication. ATP-DnaA binds to the origin of replication (oriC) to initiate formation of the DNA replication initiation complex once per cell cycle. Binds the DnaA box (a 9 base pair repeat at the origin) and separates the double-stranded (ds)DNA. Forms a right-handed helical filament on oriC DNA; dsDNA binds to the exterior of the filament while single-stranded (ss)DNA is stabiized in the filament's interior. The ATP-DnaA-oriC complex binds and stabilizes one strand of the AT-rich DNA unwinding element (DUE), permitting loading of DNA polymerase. After initiation quickly degrades to an ADP-DnaA complex that is not apt for DNA replication. Binds acidic phospholipids.</text>
</comment>
<feature type="region of interest" description="Domain I, interacts with DnaA modulators" evidence="8">
    <location>
        <begin position="1"/>
        <end position="82"/>
    </location>
</feature>
<dbReference type="HAMAP" id="MF_00377">
    <property type="entry name" value="DnaA_bact"/>
    <property type="match status" value="1"/>
</dbReference>
<dbReference type="FunFam" id="1.10.1750.10:FF:000002">
    <property type="entry name" value="Chromosomal replication initiator protein DnaA"/>
    <property type="match status" value="1"/>
</dbReference>
<feature type="binding site" evidence="8">
    <location>
        <position position="158"/>
    </location>
    <ligand>
        <name>ATP</name>
        <dbReference type="ChEBI" id="CHEBI:30616"/>
    </ligand>
</feature>